<dbReference type="InterPro" id="IPR034660">
    <property type="entry name" value="DinB/YfiT-like"/>
</dbReference>
<gene>
    <name evidence="2" type="ORF">GCM10007940_09870</name>
</gene>
<dbReference type="InterPro" id="IPR024775">
    <property type="entry name" value="DinB-like"/>
</dbReference>
<organism evidence="2 3">
    <name type="scientific">Portibacter lacus</name>
    <dbReference type="NCBI Taxonomy" id="1099794"/>
    <lineage>
        <taxon>Bacteria</taxon>
        <taxon>Pseudomonadati</taxon>
        <taxon>Bacteroidota</taxon>
        <taxon>Saprospiria</taxon>
        <taxon>Saprospirales</taxon>
        <taxon>Haliscomenobacteraceae</taxon>
        <taxon>Portibacter</taxon>
    </lineage>
</organism>
<accession>A0AA37SNJ9</accession>
<evidence type="ECO:0000313" key="3">
    <source>
        <dbReference type="Proteomes" id="UP001156666"/>
    </source>
</evidence>
<dbReference type="EMBL" id="BSOH01000005">
    <property type="protein sequence ID" value="GLR16372.1"/>
    <property type="molecule type" value="Genomic_DNA"/>
</dbReference>
<dbReference type="Pfam" id="PF12867">
    <property type="entry name" value="DinB_2"/>
    <property type="match status" value="1"/>
</dbReference>
<dbReference type="Proteomes" id="UP001156666">
    <property type="component" value="Unassembled WGS sequence"/>
</dbReference>
<name>A0AA37SNJ9_9BACT</name>
<proteinExistence type="predicted"/>
<reference evidence="2" key="1">
    <citation type="journal article" date="2014" name="Int. J. Syst. Evol. Microbiol.">
        <title>Complete genome sequence of Corynebacterium casei LMG S-19264T (=DSM 44701T), isolated from a smear-ripened cheese.</title>
        <authorList>
            <consortium name="US DOE Joint Genome Institute (JGI-PGF)"/>
            <person name="Walter F."/>
            <person name="Albersmeier A."/>
            <person name="Kalinowski J."/>
            <person name="Ruckert C."/>
        </authorList>
    </citation>
    <scope>NUCLEOTIDE SEQUENCE</scope>
    <source>
        <strain evidence="2">NBRC 108769</strain>
    </source>
</reference>
<sequence>MKNPAVLYAEKLMNIIISSVSLLESLGPEFLDGHNENQKWTYKEILGHLIDSAYHNHQRIVLTLTEKHMSYQSYDQDQWVALNQYKLRGGEEVIQTFISAQQHLAILIAGIPKDELLKEYSEHHFDKMAMNKLDPSIKGTLSFLVWDYIFHLEHHLAQIIKGYIVVNEQEYYK</sequence>
<dbReference type="SUPFAM" id="SSF109854">
    <property type="entry name" value="DinB/YfiT-like putative metalloenzymes"/>
    <property type="match status" value="1"/>
</dbReference>
<evidence type="ECO:0000259" key="1">
    <source>
        <dbReference type="Pfam" id="PF12867"/>
    </source>
</evidence>
<evidence type="ECO:0000313" key="2">
    <source>
        <dbReference type="EMBL" id="GLR16372.1"/>
    </source>
</evidence>
<dbReference type="Gene3D" id="1.20.120.450">
    <property type="entry name" value="dinb family like domain"/>
    <property type="match status" value="1"/>
</dbReference>
<feature type="domain" description="DinB-like" evidence="1">
    <location>
        <begin position="21"/>
        <end position="159"/>
    </location>
</feature>
<reference evidence="2" key="2">
    <citation type="submission" date="2023-01" db="EMBL/GenBank/DDBJ databases">
        <title>Draft genome sequence of Portibacter lacus strain NBRC 108769.</title>
        <authorList>
            <person name="Sun Q."/>
            <person name="Mori K."/>
        </authorList>
    </citation>
    <scope>NUCLEOTIDE SEQUENCE</scope>
    <source>
        <strain evidence="2">NBRC 108769</strain>
    </source>
</reference>
<dbReference type="AlphaFoldDB" id="A0AA37SNJ9"/>
<protein>
    <recommendedName>
        <fullName evidence="1">DinB-like domain-containing protein</fullName>
    </recommendedName>
</protein>
<keyword evidence="3" id="KW-1185">Reference proteome</keyword>
<comment type="caution">
    <text evidence="2">The sequence shown here is derived from an EMBL/GenBank/DDBJ whole genome shotgun (WGS) entry which is preliminary data.</text>
</comment>
<dbReference type="RefSeq" id="WP_235293178.1">
    <property type="nucleotide sequence ID" value="NZ_BSOH01000005.1"/>
</dbReference>